<proteinExistence type="inferred from homology"/>
<dbReference type="PANTHER" id="PTHR30627">
    <property type="entry name" value="PEPTIDOGLYCAN D,D-TRANSPEPTIDASE"/>
    <property type="match status" value="1"/>
</dbReference>
<dbReference type="InterPro" id="IPR012338">
    <property type="entry name" value="Beta-lactam/transpept-like"/>
</dbReference>
<name>A0A841U5U8_9BACL</name>
<feature type="region of interest" description="Disordered" evidence="4">
    <location>
        <begin position="585"/>
        <end position="621"/>
    </location>
</feature>
<dbReference type="Gene3D" id="3.90.1310.10">
    <property type="entry name" value="Penicillin-binding protein 2a (Domain 2)"/>
    <property type="match status" value="1"/>
</dbReference>
<feature type="compositionally biased region" description="Basic and acidic residues" evidence="4">
    <location>
        <begin position="593"/>
        <end position="605"/>
    </location>
</feature>
<evidence type="ECO:0000256" key="3">
    <source>
        <dbReference type="ARBA" id="ARBA00023136"/>
    </source>
</evidence>
<dbReference type="Pfam" id="PF00905">
    <property type="entry name" value="Transpeptidase"/>
    <property type="match status" value="1"/>
</dbReference>
<dbReference type="GO" id="GO:0071555">
    <property type="term" value="P:cell wall organization"/>
    <property type="evidence" value="ECO:0007669"/>
    <property type="project" value="TreeGrafter"/>
</dbReference>
<dbReference type="GO" id="GO:0008658">
    <property type="term" value="F:penicillin binding"/>
    <property type="evidence" value="ECO:0007669"/>
    <property type="project" value="InterPro"/>
</dbReference>
<dbReference type="SUPFAM" id="SSF56601">
    <property type="entry name" value="beta-lactamase/transpeptidase-like"/>
    <property type="match status" value="1"/>
</dbReference>
<dbReference type="InterPro" id="IPR001460">
    <property type="entry name" value="PCN-bd_Tpept"/>
</dbReference>
<evidence type="ECO:0000256" key="1">
    <source>
        <dbReference type="ARBA" id="ARBA00004370"/>
    </source>
</evidence>
<protein>
    <submittedName>
        <fullName evidence="6">PASTA domain-containing protein</fullName>
    </submittedName>
</protein>
<evidence type="ECO:0000259" key="5">
    <source>
        <dbReference type="PROSITE" id="PS51178"/>
    </source>
</evidence>
<evidence type="ECO:0000256" key="2">
    <source>
        <dbReference type="ARBA" id="ARBA00007171"/>
    </source>
</evidence>
<dbReference type="RefSeq" id="WP_185138415.1">
    <property type="nucleotide sequence ID" value="NZ_BORM01000014.1"/>
</dbReference>
<dbReference type="InterPro" id="IPR005311">
    <property type="entry name" value="PBP_dimer"/>
</dbReference>
<comment type="caution">
    <text evidence="6">The sequence shown here is derived from an EMBL/GenBank/DDBJ whole genome shotgun (WGS) entry which is preliminary data.</text>
</comment>
<dbReference type="GO" id="GO:0005886">
    <property type="term" value="C:plasma membrane"/>
    <property type="evidence" value="ECO:0007669"/>
    <property type="project" value="TreeGrafter"/>
</dbReference>
<dbReference type="EMBL" id="JACJVR010000092">
    <property type="protein sequence ID" value="MBB6694448.1"/>
    <property type="molecule type" value="Genomic_DNA"/>
</dbReference>
<dbReference type="PANTHER" id="PTHR30627:SF26">
    <property type="entry name" value="PENICILLIN-BINDING PROTEIN 2B"/>
    <property type="match status" value="1"/>
</dbReference>
<dbReference type="Pfam" id="PF03717">
    <property type="entry name" value="PBP_dimer"/>
    <property type="match status" value="1"/>
</dbReference>
<keyword evidence="3" id="KW-0472">Membrane</keyword>
<sequence length="780" mass="84292">MTRRIRIRTLLLGGLLTLLFVGLFGRIYWVQVAHASYWADKARATWSTTKKLMQERGTLTDRDGQPLALDAPAYTLAVSPKKIHELEEAHPEWRLLDQIVSKIHLVLDKPEAEVRTIVNAKKEKDGTYYDQREVRQEGWKMDKAVADRLIAFREQLREQTKQKDVGIYFIEEQKRYYPNGSLASHILGYEDKEGKAIMGLEKALDADLRGEPGEITYEKDGISTRLPDGQVEAKQPVDGKDVTLTIDREIQYYMDQALREAYAKYNPVSLTAVAADPKTGDILGMVSLPDFDPNNYWLTRNTASFKNNAIQSVYEPGSTFKIVTLAAAVQEGIFNPNATYKSGSIRVPGATIHDHNWVGWGEISFLDGLKHSSNVGFVKLGMELGREKLRSYIDNFGFGVKTGIELGGEVSGAISFNYPSEVATASFGQGKVLVTPIQQVAAIGAVANGGKLMEPHLIKSVTDPTTGKKTVVEPKVVRQVISEETSRQVGEYLEQVVSDQKIGTGRNAYIPGYRIAGKTGTAQVVVNGKYAEDKYVISFIGYAPVEDPKIVLYIIMDQPDDKLAGGGSVVAPIFKTIMEQSLRHLGVKPNLPAEEKDKKKDKDGESEPPAPVTATVPDVSGMTTARAKTELAGRSFASETLGKGAKVLRQLPKAGSVMPTSQTIYLVTEDDVGSVPNLKGMSLRDALEMCKLLEASCVPQGEGYVAAQSSAKANGKLVVTLQLAPPGQEAEAVARAEESAGDGTDASGEEDGAAADGGSTGDGESDSAGSGPEAEGDGGG</sequence>
<feature type="domain" description="PASTA" evidence="5">
    <location>
        <begin position="610"/>
        <end position="670"/>
    </location>
</feature>
<dbReference type="SMART" id="SM00740">
    <property type="entry name" value="PASTA"/>
    <property type="match status" value="1"/>
</dbReference>
<dbReference type="Proteomes" id="UP000553776">
    <property type="component" value="Unassembled WGS sequence"/>
</dbReference>
<accession>A0A841U5U8</accession>
<gene>
    <name evidence="6" type="ORF">H7B90_23930</name>
</gene>
<evidence type="ECO:0000313" key="7">
    <source>
        <dbReference type="Proteomes" id="UP000553776"/>
    </source>
</evidence>
<dbReference type="InterPro" id="IPR050515">
    <property type="entry name" value="Beta-lactam/transpept"/>
</dbReference>
<comment type="similarity">
    <text evidence="2">Belongs to the transpeptidase family.</text>
</comment>
<dbReference type="InterPro" id="IPR036138">
    <property type="entry name" value="PBP_dimer_sf"/>
</dbReference>
<evidence type="ECO:0000256" key="4">
    <source>
        <dbReference type="SAM" id="MobiDB-lite"/>
    </source>
</evidence>
<reference evidence="6 7" key="1">
    <citation type="submission" date="2020-08" db="EMBL/GenBank/DDBJ databases">
        <title>Cohnella phylogeny.</title>
        <authorList>
            <person name="Dunlap C."/>
        </authorList>
    </citation>
    <scope>NUCLEOTIDE SEQUENCE [LARGE SCALE GENOMIC DNA]</scope>
    <source>
        <strain evidence="6 7">DSM 25239</strain>
    </source>
</reference>
<dbReference type="Pfam" id="PF03793">
    <property type="entry name" value="PASTA"/>
    <property type="match status" value="1"/>
</dbReference>
<feature type="region of interest" description="Disordered" evidence="4">
    <location>
        <begin position="726"/>
        <end position="780"/>
    </location>
</feature>
<comment type="subcellular location">
    <subcellularLocation>
        <location evidence="1">Membrane</location>
    </subcellularLocation>
</comment>
<dbReference type="PROSITE" id="PS51178">
    <property type="entry name" value="PASTA"/>
    <property type="match status" value="1"/>
</dbReference>
<dbReference type="CDD" id="cd06576">
    <property type="entry name" value="PASTA_Pbp2x-like_1"/>
    <property type="match status" value="1"/>
</dbReference>
<keyword evidence="7" id="KW-1185">Reference proteome</keyword>
<dbReference type="InterPro" id="IPR005543">
    <property type="entry name" value="PASTA_dom"/>
</dbReference>
<dbReference type="SUPFAM" id="SSF54184">
    <property type="entry name" value="Penicillin-binding protein 2x (pbp-2x), c-terminal domain"/>
    <property type="match status" value="2"/>
</dbReference>
<evidence type="ECO:0000313" key="6">
    <source>
        <dbReference type="EMBL" id="MBB6694448.1"/>
    </source>
</evidence>
<dbReference type="SUPFAM" id="SSF56519">
    <property type="entry name" value="Penicillin binding protein dimerisation domain"/>
    <property type="match status" value="1"/>
</dbReference>
<dbReference type="AlphaFoldDB" id="A0A841U5U8"/>
<organism evidence="6 7">
    <name type="scientific">Cohnella xylanilytica</name>
    <dbReference type="NCBI Taxonomy" id="557555"/>
    <lineage>
        <taxon>Bacteria</taxon>
        <taxon>Bacillati</taxon>
        <taxon>Bacillota</taxon>
        <taxon>Bacilli</taxon>
        <taxon>Bacillales</taxon>
        <taxon>Paenibacillaceae</taxon>
        <taxon>Cohnella</taxon>
    </lineage>
</organism>
<dbReference type="Gene3D" id="3.40.710.10">
    <property type="entry name" value="DD-peptidase/beta-lactamase superfamily"/>
    <property type="match status" value="1"/>
</dbReference>